<dbReference type="PANTHER" id="PTHR21666">
    <property type="entry name" value="PEPTIDASE-RELATED"/>
    <property type="match status" value="1"/>
</dbReference>
<evidence type="ECO:0000256" key="2">
    <source>
        <dbReference type="SAM" id="Phobius"/>
    </source>
</evidence>
<reference evidence="4 5" key="1">
    <citation type="journal article" date="2016" name="Nat. Commun.">
        <title>Thousands of microbial genomes shed light on interconnected biogeochemical processes in an aquifer system.</title>
        <authorList>
            <person name="Anantharaman K."/>
            <person name="Brown C.T."/>
            <person name="Hug L.A."/>
            <person name="Sharon I."/>
            <person name="Castelle C.J."/>
            <person name="Probst A.J."/>
            <person name="Thomas B.C."/>
            <person name="Singh A."/>
            <person name="Wilkins M.J."/>
            <person name="Karaoz U."/>
            <person name="Brodie E.L."/>
            <person name="Williams K.H."/>
            <person name="Hubbard S.S."/>
            <person name="Banfield J.F."/>
        </authorList>
    </citation>
    <scope>NUCLEOTIDE SEQUENCE [LARGE SCALE GENOMIC DNA]</scope>
</reference>
<keyword evidence="2" id="KW-1133">Transmembrane helix</keyword>
<proteinExistence type="predicted"/>
<dbReference type="GO" id="GO:0004222">
    <property type="term" value="F:metalloendopeptidase activity"/>
    <property type="evidence" value="ECO:0007669"/>
    <property type="project" value="TreeGrafter"/>
</dbReference>
<evidence type="ECO:0000256" key="1">
    <source>
        <dbReference type="SAM" id="MobiDB-lite"/>
    </source>
</evidence>
<dbReference type="STRING" id="1817756.A2140_04630"/>
<dbReference type="FunFam" id="2.70.70.10:FF:000006">
    <property type="entry name" value="M23 family peptidase"/>
    <property type="match status" value="1"/>
</dbReference>
<dbReference type="Proteomes" id="UP000178379">
    <property type="component" value="Unassembled WGS sequence"/>
</dbReference>
<name>A0A1F6SZE6_9PROT</name>
<dbReference type="Gene3D" id="2.70.70.10">
    <property type="entry name" value="Glucose Permease (Domain IIA)"/>
    <property type="match status" value="1"/>
</dbReference>
<protein>
    <recommendedName>
        <fullName evidence="3">M23ase beta-sheet core domain-containing protein</fullName>
    </recommendedName>
</protein>
<evidence type="ECO:0000313" key="4">
    <source>
        <dbReference type="EMBL" id="OGI38253.1"/>
    </source>
</evidence>
<comment type="caution">
    <text evidence="4">The sequence shown here is derived from an EMBL/GenBank/DDBJ whole genome shotgun (WGS) entry which is preliminary data.</text>
</comment>
<organism evidence="4 5">
    <name type="scientific">Candidatus Muproteobacteria bacterium RBG_16_62_13</name>
    <dbReference type="NCBI Taxonomy" id="1817756"/>
    <lineage>
        <taxon>Bacteria</taxon>
        <taxon>Pseudomonadati</taxon>
        <taxon>Pseudomonadota</taxon>
        <taxon>Candidatus Muproteobacteria</taxon>
    </lineage>
</organism>
<sequence length="308" mass="33273">MNIILVPGSKNGKSQIACLSHRHLFLLAVVGLVALPVFVGVLTYKAEQLIERSTGTSTIALQERILAEQQVAIADTRRHTESHLNALARRMGEMQAELLRLNALGARLTRMAKLDPREFNFSEPVGVGGPERPSDTSAAPDARQAIDNLSRQLDRQREKLRALESVMLDRKLSAQVTPSGWPVDGGWVSSGFGVRTDPFTGQQSRHDGADIAARMGSPVYAMGDGVISFAADKQGYGLTVEVTHQSGLVTRYAHLRAILAKVGDRIQKGQTVALVGTTGRSTGPHLHFEVVKQGVSVNPAGYLQNGRN</sequence>
<gene>
    <name evidence="4" type="ORF">A2140_04630</name>
</gene>
<keyword evidence="2" id="KW-0472">Membrane</keyword>
<accession>A0A1F6SZE6</accession>
<feature type="transmembrane region" description="Helical" evidence="2">
    <location>
        <begin position="24"/>
        <end position="44"/>
    </location>
</feature>
<keyword evidence="2" id="KW-0812">Transmembrane</keyword>
<dbReference type="SUPFAM" id="SSF51261">
    <property type="entry name" value="Duplicated hybrid motif"/>
    <property type="match status" value="1"/>
</dbReference>
<feature type="region of interest" description="Disordered" evidence="1">
    <location>
        <begin position="121"/>
        <end position="141"/>
    </location>
</feature>
<dbReference type="InterPro" id="IPR011055">
    <property type="entry name" value="Dup_hybrid_motif"/>
</dbReference>
<dbReference type="Pfam" id="PF01551">
    <property type="entry name" value="Peptidase_M23"/>
    <property type="match status" value="1"/>
</dbReference>
<dbReference type="PANTHER" id="PTHR21666:SF270">
    <property type="entry name" value="MUREIN HYDROLASE ACTIVATOR ENVC"/>
    <property type="match status" value="1"/>
</dbReference>
<dbReference type="InterPro" id="IPR050570">
    <property type="entry name" value="Cell_wall_metabolism_enzyme"/>
</dbReference>
<dbReference type="EMBL" id="MFSQ01000127">
    <property type="protein sequence ID" value="OGI38253.1"/>
    <property type="molecule type" value="Genomic_DNA"/>
</dbReference>
<dbReference type="CDD" id="cd12797">
    <property type="entry name" value="M23_peptidase"/>
    <property type="match status" value="1"/>
</dbReference>
<feature type="domain" description="M23ase beta-sheet core" evidence="3">
    <location>
        <begin position="205"/>
        <end position="299"/>
    </location>
</feature>
<dbReference type="InterPro" id="IPR016047">
    <property type="entry name" value="M23ase_b-sheet_dom"/>
</dbReference>
<evidence type="ECO:0000313" key="5">
    <source>
        <dbReference type="Proteomes" id="UP000178379"/>
    </source>
</evidence>
<evidence type="ECO:0000259" key="3">
    <source>
        <dbReference type="Pfam" id="PF01551"/>
    </source>
</evidence>
<dbReference type="AlphaFoldDB" id="A0A1F6SZE6"/>